<evidence type="ECO:0000256" key="1">
    <source>
        <dbReference type="SAM" id="MobiDB-lite"/>
    </source>
</evidence>
<accession>A0A1E7ES88</accession>
<reference evidence="2 3" key="1">
    <citation type="submission" date="2016-09" db="EMBL/GenBank/DDBJ databases">
        <title>Extensive genetic diversity and differential bi-allelic expression allows diatom success in the polar Southern Ocean.</title>
        <authorList>
            <consortium name="DOE Joint Genome Institute"/>
            <person name="Mock T."/>
            <person name="Otillar R.P."/>
            <person name="Strauss J."/>
            <person name="Dupont C."/>
            <person name="Frickenhaus S."/>
            <person name="Maumus F."/>
            <person name="Mcmullan M."/>
            <person name="Sanges R."/>
            <person name="Schmutz J."/>
            <person name="Toseland A."/>
            <person name="Valas R."/>
            <person name="Veluchamy A."/>
            <person name="Ward B.J."/>
            <person name="Allen A."/>
            <person name="Barry K."/>
            <person name="Falciatore A."/>
            <person name="Ferrante M."/>
            <person name="Fortunato A.E."/>
            <person name="Gloeckner G."/>
            <person name="Gruber A."/>
            <person name="Hipkin R."/>
            <person name="Janech M."/>
            <person name="Kroth P."/>
            <person name="Leese F."/>
            <person name="Lindquist E."/>
            <person name="Lyon B.R."/>
            <person name="Martin J."/>
            <person name="Mayer C."/>
            <person name="Parker M."/>
            <person name="Quesneville H."/>
            <person name="Raymond J."/>
            <person name="Uhlig C."/>
            <person name="Valentin K.U."/>
            <person name="Worden A.Z."/>
            <person name="Armbrust E.V."/>
            <person name="Bowler C."/>
            <person name="Green B."/>
            <person name="Moulton V."/>
            <person name="Van Oosterhout C."/>
            <person name="Grigoriev I."/>
        </authorList>
    </citation>
    <scope>NUCLEOTIDE SEQUENCE [LARGE SCALE GENOMIC DNA]</scope>
    <source>
        <strain evidence="2 3">CCMP1102</strain>
    </source>
</reference>
<evidence type="ECO:0000313" key="2">
    <source>
        <dbReference type="EMBL" id="OEU08715.1"/>
    </source>
</evidence>
<dbReference type="InParanoid" id="A0A1E7ES88"/>
<proteinExistence type="predicted"/>
<keyword evidence="3" id="KW-1185">Reference proteome</keyword>
<feature type="region of interest" description="Disordered" evidence="1">
    <location>
        <begin position="1"/>
        <end position="40"/>
    </location>
</feature>
<sequence>MGVQQASDGTTPSMFGLLSSQRRPPSSKEQVRPVTSSKNAASAHVVGNIVGDAVVDLEDFVALAPFLRRACPSFAKAEWQLEAATSTRNQTRRVRFIMMISIS</sequence>
<evidence type="ECO:0000313" key="3">
    <source>
        <dbReference type="Proteomes" id="UP000095751"/>
    </source>
</evidence>
<dbReference type="AlphaFoldDB" id="A0A1E7ES88"/>
<dbReference type="KEGG" id="fcy:FRACYDRAFT_249616"/>
<organism evidence="2 3">
    <name type="scientific">Fragilariopsis cylindrus CCMP1102</name>
    <dbReference type="NCBI Taxonomy" id="635003"/>
    <lineage>
        <taxon>Eukaryota</taxon>
        <taxon>Sar</taxon>
        <taxon>Stramenopiles</taxon>
        <taxon>Ochrophyta</taxon>
        <taxon>Bacillariophyta</taxon>
        <taxon>Bacillariophyceae</taxon>
        <taxon>Bacillariophycidae</taxon>
        <taxon>Bacillariales</taxon>
        <taxon>Bacillariaceae</taxon>
        <taxon>Fragilariopsis</taxon>
    </lineage>
</organism>
<dbReference type="Proteomes" id="UP000095751">
    <property type="component" value="Unassembled WGS sequence"/>
</dbReference>
<name>A0A1E7ES88_9STRA</name>
<gene>
    <name evidence="2" type="ORF">FRACYDRAFT_249616</name>
</gene>
<dbReference type="EMBL" id="KV784379">
    <property type="protein sequence ID" value="OEU08715.1"/>
    <property type="molecule type" value="Genomic_DNA"/>
</dbReference>
<protein>
    <submittedName>
        <fullName evidence="2">Uncharacterized protein</fullName>
    </submittedName>
</protein>